<dbReference type="Proteomes" id="UP000821865">
    <property type="component" value="Chromosome 10"/>
</dbReference>
<sequence length="616" mass="67996">MLDYELVDPNSLGSFFTNEACTDENKLKNALVLAREPKVQDLYGLRNSCERGCASDDCGAPGKGGRGCLRQSIDSPGPRPGQVLVSEKMRQDCRLATIPVKNTMVIKGLLQRLSSLTVILLVTALSAAGSQEDTGYFWHVTDFHVDKKYSAGGSRHLSCHHGANDSSVDNTGPYGDFLCDAPVLLAQSAIEAMEQVKPEVDFILWTGDNMAHGTELTWTDVYSQIHWITTFLRRKMGQNRTIIVPTLGNHDWVPANAVESTNATPYRGFISGAGFNQLLPEEAWGTFERGGYYSLSLSKNIRLVCLNSVLWYTMNKGRRPRSSVDQQLKWLREELNDAQRQGQKVFISGHIGPGFFSRSLPGEAARISFFDDINDGYQDLIGDYKDVVTGQFFGHQHANVFILLSDKAGECLANSSFLTGSVTPCGSGHPVYKSIAVPVNPSLRLYSYRRSSGELLDYSVYYLDLQNANRAASFQRLPKWERLYSARKDLGVPDLSTASMAELAQRISRSPDLLSRYISYSSSLKDVGLCDGACRRTMLCAILASRRAFHEACLAPETKGHSAHGLPMNDGTEPLPTIRDVIVGLSISVSVVAGIVLLAWAKRARMMQGPRYGRFF</sequence>
<comment type="caution">
    <text evidence="1">The sequence shown here is derived from an EMBL/GenBank/DDBJ whole genome shotgun (WGS) entry which is preliminary data.</text>
</comment>
<protein>
    <submittedName>
        <fullName evidence="1">Uncharacterized protein</fullName>
    </submittedName>
</protein>
<evidence type="ECO:0000313" key="2">
    <source>
        <dbReference type="Proteomes" id="UP000821865"/>
    </source>
</evidence>
<keyword evidence="2" id="KW-1185">Reference proteome</keyword>
<evidence type="ECO:0000313" key="1">
    <source>
        <dbReference type="EMBL" id="KAH7974634.1"/>
    </source>
</evidence>
<accession>A0ACB8DR04</accession>
<organism evidence="1 2">
    <name type="scientific">Dermacentor silvarum</name>
    <name type="common">Tick</name>
    <dbReference type="NCBI Taxonomy" id="543639"/>
    <lineage>
        <taxon>Eukaryota</taxon>
        <taxon>Metazoa</taxon>
        <taxon>Ecdysozoa</taxon>
        <taxon>Arthropoda</taxon>
        <taxon>Chelicerata</taxon>
        <taxon>Arachnida</taxon>
        <taxon>Acari</taxon>
        <taxon>Parasitiformes</taxon>
        <taxon>Ixodida</taxon>
        <taxon>Ixodoidea</taxon>
        <taxon>Ixodidae</taxon>
        <taxon>Rhipicephalinae</taxon>
        <taxon>Dermacentor</taxon>
    </lineage>
</organism>
<gene>
    <name evidence="1" type="ORF">HPB49_017604</name>
</gene>
<dbReference type="EMBL" id="CM023479">
    <property type="protein sequence ID" value="KAH7974634.1"/>
    <property type="molecule type" value="Genomic_DNA"/>
</dbReference>
<reference evidence="1" key="1">
    <citation type="submission" date="2020-05" db="EMBL/GenBank/DDBJ databases">
        <title>Large-scale comparative analyses of tick genomes elucidate their genetic diversity and vector capacities.</title>
        <authorList>
            <person name="Jia N."/>
            <person name="Wang J."/>
            <person name="Shi W."/>
            <person name="Du L."/>
            <person name="Sun Y."/>
            <person name="Zhan W."/>
            <person name="Jiang J."/>
            <person name="Wang Q."/>
            <person name="Zhang B."/>
            <person name="Ji P."/>
            <person name="Sakyi L.B."/>
            <person name="Cui X."/>
            <person name="Yuan T."/>
            <person name="Jiang B."/>
            <person name="Yang W."/>
            <person name="Lam T.T.-Y."/>
            <person name="Chang Q."/>
            <person name="Ding S."/>
            <person name="Wang X."/>
            <person name="Zhu J."/>
            <person name="Ruan X."/>
            <person name="Zhao L."/>
            <person name="Wei J."/>
            <person name="Que T."/>
            <person name="Du C."/>
            <person name="Cheng J."/>
            <person name="Dai P."/>
            <person name="Han X."/>
            <person name="Huang E."/>
            <person name="Gao Y."/>
            <person name="Liu J."/>
            <person name="Shao H."/>
            <person name="Ye R."/>
            <person name="Li L."/>
            <person name="Wei W."/>
            <person name="Wang X."/>
            <person name="Wang C."/>
            <person name="Yang T."/>
            <person name="Huo Q."/>
            <person name="Li W."/>
            <person name="Guo W."/>
            <person name="Chen H."/>
            <person name="Zhou L."/>
            <person name="Ni X."/>
            <person name="Tian J."/>
            <person name="Zhou Y."/>
            <person name="Sheng Y."/>
            <person name="Liu T."/>
            <person name="Pan Y."/>
            <person name="Xia L."/>
            <person name="Li J."/>
            <person name="Zhao F."/>
            <person name="Cao W."/>
        </authorList>
    </citation>
    <scope>NUCLEOTIDE SEQUENCE</scope>
    <source>
        <strain evidence="1">Dsil-2018</strain>
    </source>
</reference>
<proteinExistence type="predicted"/>
<name>A0ACB8DR04_DERSI</name>